<feature type="region of interest" description="Disordered" evidence="1">
    <location>
        <begin position="25"/>
        <end position="44"/>
    </location>
</feature>
<name>A0AAV7SPU4_PLEWA</name>
<reference evidence="2" key="1">
    <citation type="journal article" date="2022" name="bioRxiv">
        <title>Sequencing and chromosome-scale assembly of the giantPleurodeles waltlgenome.</title>
        <authorList>
            <person name="Brown T."/>
            <person name="Elewa A."/>
            <person name="Iarovenko S."/>
            <person name="Subramanian E."/>
            <person name="Araus A.J."/>
            <person name="Petzold A."/>
            <person name="Susuki M."/>
            <person name="Suzuki K.-i.T."/>
            <person name="Hayashi T."/>
            <person name="Toyoda A."/>
            <person name="Oliveira C."/>
            <person name="Osipova E."/>
            <person name="Leigh N.D."/>
            <person name="Simon A."/>
            <person name="Yun M.H."/>
        </authorList>
    </citation>
    <scope>NUCLEOTIDE SEQUENCE</scope>
    <source>
        <strain evidence="2">20211129_DDA</strain>
        <tissue evidence="2">Liver</tissue>
    </source>
</reference>
<dbReference type="EMBL" id="JANPWB010000008">
    <property type="protein sequence ID" value="KAJ1166050.1"/>
    <property type="molecule type" value="Genomic_DNA"/>
</dbReference>
<proteinExistence type="predicted"/>
<keyword evidence="3" id="KW-1185">Reference proteome</keyword>
<dbReference type="Proteomes" id="UP001066276">
    <property type="component" value="Chromosome 4_2"/>
</dbReference>
<comment type="caution">
    <text evidence="2">The sequence shown here is derived from an EMBL/GenBank/DDBJ whole genome shotgun (WGS) entry which is preliminary data.</text>
</comment>
<gene>
    <name evidence="2" type="ORF">NDU88_006460</name>
</gene>
<organism evidence="2 3">
    <name type="scientific">Pleurodeles waltl</name>
    <name type="common">Iberian ribbed newt</name>
    <dbReference type="NCBI Taxonomy" id="8319"/>
    <lineage>
        <taxon>Eukaryota</taxon>
        <taxon>Metazoa</taxon>
        <taxon>Chordata</taxon>
        <taxon>Craniata</taxon>
        <taxon>Vertebrata</taxon>
        <taxon>Euteleostomi</taxon>
        <taxon>Amphibia</taxon>
        <taxon>Batrachia</taxon>
        <taxon>Caudata</taxon>
        <taxon>Salamandroidea</taxon>
        <taxon>Salamandridae</taxon>
        <taxon>Pleurodelinae</taxon>
        <taxon>Pleurodeles</taxon>
    </lineage>
</organism>
<feature type="region of interest" description="Disordered" evidence="1">
    <location>
        <begin position="143"/>
        <end position="208"/>
    </location>
</feature>
<dbReference type="AlphaFoldDB" id="A0AAV7SPU4"/>
<sequence length="208" mass="22512">MRLICTGSPSFRRERQALLPRFRERCPAVGSPRTPASRPPKGNRWTRQLWAETSPLFGSQPFDSSRRNQAQLLETQPGSLWVSRGAHEGETAAVAAAAEAGRLRGPGAGAVQAGPLVWTTAATPLLLEPRSCQQLARAGGSGAGVQFRAEHPTVQRAARKRDTVTENKPAAGTPQTSPGYRWHRAGVHSTQHKLSTKDNEVQEPNTDV</sequence>
<evidence type="ECO:0000313" key="3">
    <source>
        <dbReference type="Proteomes" id="UP001066276"/>
    </source>
</evidence>
<evidence type="ECO:0000256" key="1">
    <source>
        <dbReference type="SAM" id="MobiDB-lite"/>
    </source>
</evidence>
<protein>
    <submittedName>
        <fullName evidence="2">Uncharacterized protein</fullName>
    </submittedName>
</protein>
<evidence type="ECO:0000313" key="2">
    <source>
        <dbReference type="EMBL" id="KAJ1166050.1"/>
    </source>
</evidence>
<accession>A0AAV7SPU4</accession>